<dbReference type="KEGG" id="aqu:100636911"/>
<dbReference type="CDD" id="cd03757">
    <property type="entry name" value="proteasome_beta_type_1"/>
    <property type="match status" value="1"/>
</dbReference>
<comment type="similarity">
    <text evidence="4">Belongs to the peptidase T1B family.</text>
</comment>
<dbReference type="InterPro" id="IPR001353">
    <property type="entry name" value="Proteasome_sua/b"/>
</dbReference>
<dbReference type="eggNOG" id="KOG0179">
    <property type="taxonomic scope" value="Eukaryota"/>
</dbReference>
<keyword evidence="1 4" id="KW-0963">Cytoplasm</keyword>
<protein>
    <recommendedName>
        <fullName evidence="4">Proteasome subunit beta</fullName>
    </recommendedName>
</protein>
<evidence type="ECO:0000256" key="2">
    <source>
        <dbReference type="ARBA" id="ARBA00022942"/>
    </source>
</evidence>
<reference evidence="5" key="2">
    <citation type="submission" date="2017-05" db="UniProtKB">
        <authorList>
            <consortium name="EnsemblMetazoa"/>
        </authorList>
    </citation>
    <scope>IDENTIFICATION</scope>
</reference>
<name>A0A1X7V344_AMPQE</name>
<dbReference type="Pfam" id="PF00227">
    <property type="entry name" value="Proteasome"/>
    <property type="match status" value="1"/>
</dbReference>
<dbReference type="FunFam" id="3.60.20.10:FF:000033">
    <property type="entry name" value="Proteasome subunit beta"/>
    <property type="match status" value="1"/>
</dbReference>
<evidence type="ECO:0000256" key="4">
    <source>
        <dbReference type="RuleBase" id="RU004203"/>
    </source>
</evidence>
<gene>
    <name evidence="5" type="primary">100636911</name>
</gene>
<reference evidence="6" key="1">
    <citation type="journal article" date="2010" name="Nature">
        <title>The Amphimedon queenslandica genome and the evolution of animal complexity.</title>
        <authorList>
            <person name="Srivastava M."/>
            <person name="Simakov O."/>
            <person name="Chapman J."/>
            <person name="Fahey B."/>
            <person name="Gauthier M.E."/>
            <person name="Mitros T."/>
            <person name="Richards G.S."/>
            <person name="Conaco C."/>
            <person name="Dacre M."/>
            <person name="Hellsten U."/>
            <person name="Larroux C."/>
            <person name="Putnam N.H."/>
            <person name="Stanke M."/>
            <person name="Adamska M."/>
            <person name="Darling A."/>
            <person name="Degnan S.M."/>
            <person name="Oakley T.H."/>
            <person name="Plachetzki D.C."/>
            <person name="Zhai Y."/>
            <person name="Adamski M."/>
            <person name="Calcino A."/>
            <person name="Cummins S.F."/>
            <person name="Goodstein D.M."/>
            <person name="Harris C."/>
            <person name="Jackson D.J."/>
            <person name="Leys S.P."/>
            <person name="Shu S."/>
            <person name="Woodcroft B.J."/>
            <person name="Vervoort M."/>
            <person name="Kosik K.S."/>
            <person name="Manning G."/>
            <person name="Degnan B.M."/>
            <person name="Rokhsar D.S."/>
        </authorList>
    </citation>
    <scope>NUCLEOTIDE SEQUENCE [LARGE SCALE GENOMIC DNA]</scope>
</reference>
<dbReference type="SUPFAM" id="SSF56235">
    <property type="entry name" value="N-terminal nucleophile aminohydrolases (Ntn hydrolases)"/>
    <property type="match status" value="1"/>
</dbReference>
<comment type="subunit">
    <text evidence="4">Component of the proteasome complex.</text>
</comment>
<dbReference type="PROSITE" id="PS00854">
    <property type="entry name" value="PROTEASOME_BETA_1"/>
    <property type="match status" value="1"/>
</dbReference>
<accession>A0A1X7V344</accession>
<dbReference type="OrthoDB" id="268479at2759"/>
<sequence>MEDYRAPVEVQWSPYSWNGGTVLAVSGEDFSVIASDTRLSEGFQIYSRDFPKTYQLGDNVVLGSCGFQGDVTTLNKVIEAQLKIYDHIYQKKMSCESLAQLLSTILYTRRFFPYYTYNILAGLDSKGKGCVFSFDPIGSYEREVYRAGGSASSMLQPLLDNQIGLLNQTGVEKKPLSVEKAVQLVTDVFTSAAERDIYTGDGIRINIISADGVDIKEVPLRRD</sequence>
<evidence type="ECO:0000256" key="3">
    <source>
        <dbReference type="ARBA" id="ARBA00023242"/>
    </source>
</evidence>
<dbReference type="InterPro" id="IPR029055">
    <property type="entry name" value="Ntn_hydrolases_N"/>
</dbReference>
<comment type="function">
    <text evidence="4">Component of the proteasome, a multicatalytic proteinase complex which is characterized by its ability to cleave peptides with Arg, Phe, Tyr, Leu, and Glu adjacent to the leaving group at neutral or slightly basic pH. The proteasome has an ATP-dependent proteolytic activity.</text>
</comment>
<keyword evidence="6" id="KW-1185">Reference proteome</keyword>
<dbReference type="PROSITE" id="PS51476">
    <property type="entry name" value="PROTEASOME_BETA_2"/>
    <property type="match status" value="1"/>
</dbReference>
<evidence type="ECO:0000313" key="6">
    <source>
        <dbReference type="Proteomes" id="UP000007879"/>
    </source>
</evidence>
<dbReference type="OMA" id="CSGCWCD"/>
<dbReference type="STRING" id="400682.A0A1X7V344"/>
<dbReference type="EnsemblMetazoa" id="XM_003385905.3">
    <property type="protein sequence ID" value="XP_003385953.1"/>
    <property type="gene ID" value="LOC100636911"/>
</dbReference>
<dbReference type="PANTHER" id="PTHR32194">
    <property type="entry name" value="METALLOPROTEASE TLDD"/>
    <property type="match status" value="1"/>
</dbReference>
<proteinExistence type="inferred from homology"/>
<evidence type="ECO:0000313" key="5">
    <source>
        <dbReference type="EnsemblMetazoa" id="Aqu2.1.34214_001"/>
    </source>
</evidence>
<dbReference type="InterPro" id="IPR023333">
    <property type="entry name" value="Proteasome_suB-type"/>
</dbReference>
<dbReference type="InParanoid" id="A0A1X7V344"/>
<dbReference type="AlphaFoldDB" id="A0A1X7V344"/>
<comment type="subcellular location">
    <subcellularLocation>
        <location evidence="4">Cytoplasm</location>
    </subcellularLocation>
    <subcellularLocation>
        <location evidence="4">Nucleus</location>
    </subcellularLocation>
</comment>
<dbReference type="InterPro" id="IPR016050">
    <property type="entry name" value="Proteasome_bsu_CS"/>
</dbReference>
<keyword evidence="2 4" id="KW-0647">Proteasome</keyword>
<dbReference type="PANTHER" id="PTHR32194:SF2">
    <property type="entry name" value="PROTEASOME SUBUNIT BETA TYPE-1"/>
    <property type="match status" value="1"/>
</dbReference>
<dbReference type="GO" id="GO:0051603">
    <property type="term" value="P:proteolysis involved in protein catabolic process"/>
    <property type="evidence" value="ECO:0007669"/>
    <property type="project" value="InterPro"/>
</dbReference>
<dbReference type="Proteomes" id="UP000007879">
    <property type="component" value="Unassembled WGS sequence"/>
</dbReference>
<dbReference type="GO" id="GO:0005634">
    <property type="term" value="C:nucleus"/>
    <property type="evidence" value="ECO:0007669"/>
    <property type="project" value="UniProtKB-SubCell"/>
</dbReference>
<dbReference type="EnsemblMetazoa" id="Aqu2.1.34214_001">
    <property type="protein sequence ID" value="Aqu2.1.34214_001"/>
    <property type="gene ID" value="Aqu2.1.34214"/>
</dbReference>
<keyword evidence="3 4" id="KW-0539">Nucleus</keyword>
<dbReference type="Gene3D" id="3.60.20.10">
    <property type="entry name" value="Glutamine Phosphoribosylpyrophosphate, subunit 1, domain 1"/>
    <property type="match status" value="1"/>
</dbReference>
<evidence type="ECO:0000256" key="1">
    <source>
        <dbReference type="ARBA" id="ARBA00022490"/>
    </source>
</evidence>
<organism evidence="5">
    <name type="scientific">Amphimedon queenslandica</name>
    <name type="common">Sponge</name>
    <dbReference type="NCBI Taxonomy" id="400682"/>
    <lineage>
        <taxon>Eukaryota</taxon>
        <taxon>Metazoa</taxon>
        <taxon>Porifera</taxon>
        <taxon>Demospongiae</taxon>
        <taxon>Heteroscleromorpha</taxon>
        <taxon>Haplosclerida</taxon>
        <taxon>Niphatidae</taxon>
        <taxon>Amphimedon</taxon>
    </lineage>
</organism>
<dbReference type="GO" id="GO:0005737">
    <property type="term" value="C:cytoplasm"/>
    <property type="evidence" value="ECO:0007669"/>
    <property type="project" value="UniProtKB-SubCell"/>
</dbReference>
<dbReference type="GO" id="GO:0005839">
    <property type="term" value="C:proteasome core complex"/>
    <property type="evidence" value="ECO:0007669"/>
    <property type="project" value="InterPro"/>
</dbReference>